<dbReference type="GO" id="GO:0009539">
    <property type="term" value="C:photosystem II reaction center"/>
    <property type="evidence" value="ECO:0007669"/>
    <property type="project" value="InterPro"/>
</dbReference>
<evidence type="ECO:0000256" key="2">
    <source>
        <dbReference type="ARBA" id="ARBA00022531"/>
    </source>
</evidence>
<keyword evidence="8" id="KW-0150">Chloroplast</keyword>
<dbReference type="InterPro" id="IPR037271">
    <property type="entry name" value="PSII_PsbI_sf"/>
</dbReference>
<accession>A0A0S2QDF3</accession>
<comment type="similarity">
    <text evidence="7">Belongs to the PsbI family.</text>
</comment>
<feature type="transmembrane region" description="Helical" evidence="7">
    <location>
        <begin position="6"/>
        <end position="25"/>
    </location>
</feature>
<evidence type="ECO:0000256" key="4">
    <source>
        <dbReference type="ARBA" id="ARBA00022989"/>
    </source>
</evidence>
<keyword evidence="7" id="KW-0793">Thylakoid</keyword>
<keyword evidence="8" id="KW-0934">Plastid</keyword>
<keyword evidence="3 7" id="KW-0812">Transmembrane</keyword>
<sequence length="38" mass="4462">MYRLKLAVYLVVIFFLTIFTLGFLTGDPSRNPNRKDIE</sequence>
<dbReference type="EMBL" id="KR935861">
    <property type="protein sequence ID" value="ALP13667.1"/>
    <property type="molecule type" value="mRNA"/>
</dbReference>
<keyword evidence="2 7" id="KW-0602">Photosynthesis</keyword>
<protein>
    <recommendedName>
        <fullName evidence="7">Photosystem II reaction center protein I</fullName>
        <shortName evidence="7">PSII-I</shortName>
    </recommendedName>
    <alternativeName>
        <fullName evidence="7">PSII 4.8 kDa protein</fullName>
    </alternativeName>
</protein>
<name>A0A0S2QDF3_KARBR</name>
<keyword evidence="4 7" id="KW-1133">Transmembrane helix</keyword>
<dbReference type="GO" id="GO:0015979">
    <property type="term" value="P:photosynthesis"/>
    <property type="evidence" value="ECO:0007669"/>
    <property type="project" value="UniProtKB-UniRule"/>
</dbReference>
<evidence type="ECO:0000256" key="1">
    <source>
        <dbReference type="ARBA" id="ARBA00022469"/>
    </source>
</evidence>
<dbReference type="InterPro" id="IPR003686">
    <property type="entry name" value="PSII_PsbI"/>
</dbReference>
<dbReference type="Pfam" id="PF02532">
    <property type="entry name" value="PsbI"/>
    <property type="match status" value="1"/>
</dbReference>
<dbReference type="HAMAP" id="MF_01316">
    <property type="entry name" value="PSII_PsbI"/>
    <property type="match status" value="1"/>
</dbReference>
<geneLocation type="chloroplast" evidence="8"/>
<evidence type="ECO:0000256" key="7">
    <source>
        <dbReference type="HAMAP-Rule" id="MF_01316"/>
    </source>
</evidence>
<gene>
    <name evidence="7 8" type="primary">psbI</name>
</gene>
<comment type="subcellular location">
    <subcellularLocation>
        <location evidence="7">Plastid</location>
        <location evidence="7">Chloroplast thylakoid membrane</location>
        <topology evidence="7">Single-pass membrane protein</topology>
    </subcellularLocation>
</comment>
<dbReference type="AlphaFoldDB" id="A0A0S2QDF3"/>
<evidence type="ECO:0000313" key="8">
    <source>
        <dbReference type="EMBL" id="ALP13667.1"/>
    </source>
</evidence>
<dbReference type="GO" id="GO:0009535">
    <property type="term" value="C:chloroplast thylakoid membrane"/>
    <property type="evidence" value="ECO:0007669"/>
    <property type="project" value="UniProtKB-SubCell"/>
</dbReference>
<reference evidence="8" key="1">
    <citation type="submission" date="2015-05" db="EMBL/GenBank/DDBJ databases">
        <title>The Karenia brevis plastid transcriptome reveals a 5' polyadenylation process.</title>
        <authorList>
            <person name="Cahoon A.B."/>
            <person name="Carroll H.D."/>
            <person name="Wang M.Y.-W."/>
            <person name="Newby R.J."/>
        </authorList>
    </citation>
    <scope>NUCLEOTIDE SEQUENCE</scope>
    <source>
        <strain evidence="8">CCM2281</strain>
    </source>
</reference>
<keyword evidence="5 7" id="KW-0472">Membrane</keyword>
<comment type="subunit">
    <text evidence="7">PSII is composed of 1 copy each of membrane proteins PsbA, PsbB, PsbC, PsbD, PsbE, PsbF, PsbH, PsbI, PsbJ, PsbK, PsbL, PsbM, PsbT, PsbX, PsbY, PsbZ, Psb30/Ycf12, at least 3 peripheral proteins of the oxygen-evolving complex and a large number of cofactors. It forms dimeric complexes.</text>
</comment>
<organism evidence="8">
    <name type="scientific">Karenia brevis</name>
    <name type="common">Red tide dinoflagellate</name>
    <name type="synonym">Gymnodinium breve</name>
    <dbReference type="NCBI Taxonomy" id="156230"/>
    <lineage>
        <taxon>Eukaryota</taxon>
        <taxon>Sar</taxon>
        <taxon>Alveolata</taxon>
        <taxon>Dinophyceae</taxon>
        <taxon>Gymnodiniales</taxon>
        <taxon>Kareniaceae</taxon>
        <taxon>Karenia</taxon>
    </lineage>
</organism>
<comment type="function">
    <text evidence="7">One of the components of the core complex of photosystem II (PSII), required for its stability and/or assembly. PSII is a light-driven water:plastoquinone oxidoreductase that uses light energy to abstract electrons from H(2)O, generating O(2) and a proton gradient subsequently used for ATP formation. It consists of a core antenna complex that captures photons, and an electron transfer chain that converts photonic excitation into a charge separation.</text>
</comment>
<keyword evidence="6 7" id="KW-0604">Photosystem II</keyword>
<evidence type="ECO:0000256" key="3">
    <source>
        <dbReference type="ARBA" id="ARBA00022692"/>
    </source>
</evidence>
<dbReference type="SUPFAM" id="SSF161041">
    <property type="entry name" value="Photosystem II reaction center protein I, PsbI"/>
    <property type="match status" value="1"/>
</dbReference>
<proteinExistence type="evidence at transcript level"/>
<keyword evidence="1 7" id="KW-0674">Reaction center</keyword>
<evidence type="ECO:0000256" key="5">
    <source>
        <dbReference type="ARBA" id="ARBA00023136"/>
    </source>
</evidence>
<evidence type="ECO:0000256" key="6">
    <source>
        <dbReference type="ARBA" id="ARBA00023276"/>
    </source>
</evidence>